<accession>A0A8J3CGX4</accession>
<dbReference type="InterPro" id="IPR003754">
    <property type="entry name" value="4pyrrol_synth_uPrphyn_synth"/>
</dbReference>
<comment type="similarity">
    <text evidence="2 9">Belongs to the uroporphyrinogen-III synthase family.</text>
</comment>
<dbReference type="EC" id="4.2.1.75" evidence="3 9"/>
<evidence type="ECO:0000256" key="4">
    <source>
        <dbReference type="ARBA" id="ARBA00023239"/>
    </source>
</evidence>
<proteinExistence type="inferred from homology"/>
<dbReference type="PROSITE" id="PS00289">
    <property type="entry name" value="PTX_1"/>
    <property type="match status" value="1"/>
</dbReference>
<comment type="function">
    <text evidence="6 9">Catalyzes cyclization of the linear tetrapyrrole, hydroxymethylbilane, to the macrocyclic uroporphyrinogen III.</text>
</comment>
<feature type="domain" description="Tetrapyrrole biosynthesis uroporphyrinogen III synthase" evidence="10">
    <location>
        <begin position="19"/>
        <end position="240"/>
    </location>
</feature>
<evidence type="ECO:0000256" key="6">
    <source>
        <dbReference type="ARBA" id="ARBA00037589"/>
    </source>
</evidence>
<reference evidence="11" key="1">
    <citation type="journal article" date="2014" name="Int. J. Syst. Evol. Microbiol.">
        <title>Complete genome sequence of Corynebacterium casei LMG S-19264T (=DSM 44701T), isolated from a smear-ripened cheese.</title>
        <authorList>
            <consortium name="US DOE Joint Genome Institute (JGI-PGF)"/>
            <person name="Walter F."/>
            <person name="Albersmeier A."/>
            <person name="Kalinowski J."/>
            <person name="Ruckert C."/>
        </authorList>
    </citation>
    <scope>NUCLEOTIDE SEQUENCE</scope>
    <source>
        <strain evidence="11">KCTC 32501</strain>
    </source>
</reference>
<dbReference type="AlphaFoldDB" id="A0A8J3CGX4"/>
<comment type="catalytic activity">
    <reaction evidence="8 9">
        <text>hydroxymethylbilane = uroporphyrinogen III + H2O</text>
        <dbReference type="Rhea" id="RHEA:18965"/>
        <dbReference type="ChEBI" id="CHEBI:15377"/>
        <dbReference type="ChEBI" id="CHEBI:57308"/>
        <dbReference type="ChEBI" id="CHEBI:57845"/>
        <dbReference type="EC" id="4.2.1.75"/>
    </reaction>
</comment>
<comment type="pathway">
    <text evidence="1 9">Porphyrin-containing compound metabolism; protoporphyrin-IX biosynthesis; coproporphyrinogen-III from 5-aminolevulinate: step 3/4.</text>
</comment>
<dbReference type="PANTHER" id="PTHR38042:SF1">
    <property type="entry name" value="UROPORPHYRINOGEN-III SYNTHASE, CHLOROPLASTIC"/>
    <property type="match status" value="1"/>
</dbReference>
<evidence type="ECO:0000256" key="9">
    <source>
        <dbReference type="RuleBase" id="RU366031"/>
    </source>
</evidence>
<organism evidence="11 12">
    <name type="scientific">Formosimonas limnophila</name>
    <dbReference type="NCBI Taxonomy" id="1384487"/>
    <lineage>
        <taxon>Bacteria</taxon>
        <taxon>Pseudomonadati</taxon>
        <taxon>Pseudomonadota</taxon>
        <taxon>Betaproteobacteria</taxon>
        <taxon>Burkholderiales</taxon>
        <taxon>Burkholderiaceae</taxon>
        <taxon>Formosimonas</taxon>
    </lineage>
</organism>
<dbReference type="Proteomes" id="UP000614287">
    <property type="component" value="Unassembled WGS sequence"/>
</dbReference>
<dbReference type="SUPFAM" id="SSF69618">
    <property type="entry name" value="HemD-like"/>
    <property type="match status" value="1"/>
</dbReference>
<evidence type="ECO:0000313" key="12">
    <source>
        <dbReference type="Proteomes" id="UP000614287"/>
    </source>
</evidence>
<reference evidence="11" key="2">
    <citation type="submission" date="2020-09" db="EMBL/GenBank/DDBJ databases">
        <authorList>
            <person name="Sun Q."/>
            <person name="Kim S."/>
        </authorList>
    </citation>
    <scope>NUCLEOTIDE SEQUENCE</scope>
    <source>
        <strain evidence="11">KCTC 32501</strain>
    </source>
</reference>
<dbReference type="UniPathway" id="UPA00251">
    <property type="reaction ID" value="UER00320"/>
</dbReference>
<dbReference type="Pfam" id="PF02602">
    <property type="entry name" value="HEM4"/>
    <property type="match status" value="1"/>
</dbReference>
<dbReference type="CDD" id="cd06578">
    <property type="entry name" value="HemD"/>
    <property type="match status" value="1"/>
</dbReference>
<dbReference type="GO" id="GO:0004852">
    <property type="term" value="F:uroporphyrinogen-III synthase activity"/>
    <property type="evidence" value="ECO:0007669"/>
    <property type="project" value="UniProtKB-UniRule"/>
</dbReference>
<evidence type="ECO:0000256" key="2">
    <source>
        <dbReference type="ARBA" id="ARBA00008133"/>
    </source>
</evidence>
<protein>
    <recommendedName>
        <fullName evidence="7 9">Uroporphyrinogen-III synthase</fullName>
        <ecNumber evidence="3 9">4.2.1.75</ecNumber>
    </recommendedName>
</protein>
<dbReference type="Gene3D" id="3.40.50.10090">
    <property type="match status" value="2"/>
</dbReference>
<keyword evidence="4 9" id="KW-0456">Lyase</keyword>
<dbReference type="GO" id="GO:0006782">
    <property type="term" value="P:protoporphyrinogen IX biosynthetic process"/>
    <property type="evidence" value="ECO:0007669"/>
    <property type="project" value="UniProtKB-UniRule"/>
</dbReference>
<name>A0A8J3CGX4_9BURK</name>
<evidence type="ECO:0000256" key="7">
    <source>
        <dbReference type="ARBA" id="ARBA00040167"/>
    </source>
</evidence>
<keyword evidence="5 9" id="KW-0627">Porphyrin biosynthesis</keyword>
<dbReference type="GO" id="GO:0006780">
    <property type="term" value="P:uroporphyrinogen III biosynthetic process"/>
    <property type="evidence" value="ECO:0007669"/>
    <property type="project" value="UniProtKB-UniRule"/>
</dbReference>
<evidence type="ECO:0000256" key="5">
    <source>
        <dbReference type="ARBA" id="ARBA00023244"/>
    </source>
</evidence>
<evidence type="ECO:0000256" key="3">
    <source>
        <dbReference type="ARBA" id="ARBA00013109"/>
    </source>
</evidence>
<evidence type="ECO:0000313" key="11">
    <source>
        <dbReference type="EMBL" id="GHA71803.1"/>
    </source>
</evidence>
<gene>
    <name evidence="11" type="primary">hemD</name>
    <name evidence="11" type="ORF">GCM10009007_10890</name>
</gene>
<dbReference type="InterPro" id="IPR036108">
    <property type="entry name" value="4pyrrol_syn_uPrphyn_synt_sf"/>
</dbReference>
<dbReference type="EMBL" id="BMZG01000005">
    <property type="protein sequence ID" value="GHA71803.1"/>
    <property type="molecule type" value="Genomic_DNA"/>
</dbReference>
<evidence type="ECO:0000259" key="10">
    <source>
        <dbReference type="Pfam" id="PF02602"/>
    </source>
</evidence>
<dbReference type="RefSeq" id="WP_189492803.1">
    <property type="nucleotide sequence ID" value="NZ_BMZG01000005.1"/>
</dbReference>
<dbReference type="PANTHER" id="PTHR38042">
    <property type="entry name" value="UROPORPHYRINOGEN-III SYNTHASE, CHLOROPLASTIC"/>
    <property type="match status" value="1"/>
</dbReference>
<keyword evidence="12" id="KW-1185">Reference proteome</keyword>
<sequence length="258" mass="28147">MSRTVILTRPLPVHDRVMAVLEAEVVPVLELPTMTVSPYVDAEQEQHLCQSWSSYAGVMFVSQHAVAFAGQRLTQLGLDWHEPTWAAVVGQGSAQAIAQHWPHVRLVTPALDDAQDSDGLWRALRQNNLVQSGQTVLIVRAQIGRDTFIQRLQQANVSVDVWSCYRRDALAWSAAQRGAFCSALNTSGVVLSVTSADGLLALMANVPESDWPLLRQQKLVTLHPAIAAAAHGKGFTDVVVVPASLMANALIEYSRQIN</sequence>
<evidence type="ECO:0000256" key="1">
    <source>
        <dbReference type="ARBA" id="ARBA00004772"/>
    </source>
</evidence>
<comment type="caution">
    <text evidence="11">The sequence shown here is derived from an EMBL/GenBank/DDBJ whole genome shotgun (WGS) entry which is preliminary data.</text>
</comment>
<evidence type="ECO:0000256" key="8">
    <source>
        <dbReference type="ARBA" id="ARBA00048617"/>
    </source>
</evidence>
<dbReference type="InterPro" id="IPR030476">
    <property type="entry name" value="Pentaxin_CS"/>
</dbReference>
<dbReference type="InterPro" id="IPR039793">
    <property type="entry name" value="UROS/Hem4"/>
</dbReference>